<dbReference type="PANTHER" id="PTHR11409:SF42">
    <property type="entry name" value="ADENOSINE DEAMINASE-LIKE PROTEIN"/>
    <property type="match status" value="1"/>
</dbReference>
<evidence type="ECO:0000256" key="3">
    <source>
        <dbReference type="ARBA" id="ARBA00022723"/>
    </source>
</evidence>
<evidence type="ECO:0000256" key="1">
    <source>
        <dbReference type="ARBA" id="ARBA00001947"/>
    </source>
</evidence>
<dbReference type="SUPFAM" id="SSF51556">
    <property type="entry name" value="Metallo-dependent hydrolases"/>
    <property type="match status" value="1"/>
</dbReference>
<proteinExistence type="evidence at transcript level"/>
<keyword evidence="4" id="KW-0378">Hydrolase</keyword>
<organism evidence="9">
    <name type="scientific">Lotus japonicus</name>
    <name type="common">Lotus corniculatus var. japonicus</name>
    <dbReference type="NCBI Taxonomy" id="34305"/>
    <lineage>
        <taxon>Eukaryota</taxon>
        <taxon>Viridiplantae</taxon>
        <taxon>Streptophyta</taxon>
        <taxon>Embryophyta</taxon>
        <taxon>Tracheophyta</taxon>
        <taxon>Spermatophyta</taxon>
        <taxon>Magnoliopsida</taxon>
        <taxon>eudicotyledons</taxon>
        <taxon>Gunneridae</taxon>
        <taxon>Pentapetalae</taxon>
        <taxon>rosids</taxon>
        <taxon>fabids</taxon>
        <taxon>Fabales</taxon>
        <taxon>Fabaceae</taxon>
        <taxon>Papilionoideae</taxon>
        <taxon>50 kb inversion clade</taxon>
        <taxon>NPAAA clade</taxon>
        <taxon>Hologalegina</taxon>
        <taxon>robinioid clade</taxon>
        <taxon>Loteae</taxon>
        <taxon>Lotus</taxon>
    </lineage>
</organism>
<dbReference type="InterPro" id="IPR006330">
    <property type="entry name" value="Ado/ade_deaminase"/>
</dbReference>
<evidence type="ECO:0000256" key="6">
    <source>
        <dbReference type="ARBA" id="ARBA00023080"/>
    </source>
</evidence>
<evidence type="ECO:0000259" key="8">
    <source>
        <dbReference type="Pfam" id="PF00962"/>
    </source>
</evidence>
<keyword evidence="3" id="KW-0479">Metal-binding</keyword>
<keyword evidence="5" id="KW-0862">Zinc</keyword>
<dbReference type="GeneID" id="130723853"/>
<dbReference type="GO" id="GO:0009117">
    <property type="term" value="P:nucleotide metabolic process"/>
    <property type="evidence" value="ECO:0007669"/>
    <property type="project" value="UniProtKB-KW"/>
</dbReference>
<evidence type="ECO:0000256" key="4">
    <source>
        <dbReference type="ARBA" id="ARBA00022801"/>
    </source>
</evidence>
<name>I3SBE8_LOTJA</name>
<dbReference type="OrthoDB" id="272271at2759"/>
<accession>I3SBE8</accession>
<evidence type="ECO:0000256" key="7">
    <source>
        <dbReference type="ARBA" id="ARBA00048787"/>
    </source>
</evidence>
<evidence type="ECO:0000256" key="5">
    <source>
        <dbReference type="ARBA" id="ARBA00022833"/>
    </source>
</evidence>
<dbReference type="GO" id="GO:0046103">
    <property type="term" value="P:inosine biosynthetic process"/>
    <property type="evidence" value="ECO:0007669"/>
    <property type="project" value="TreeGrafter"/>
</dbReference>
<dbReference type="CDD" id="cd00443">
    <property type="entry name" value="ADA_AMPD"/>
    <property type="match status" value="1"/>
</dbReference>
<dbReference type="InterPro" id="IPR032466">
    <property type="entry name" value="Metal_Hydrolase"/>
</dbReference>
<dbReference type="Pfam" id="PF00962">
    <property type="entry name" value="A_deaminase"/>
    <property type="match status" value="1"/>
</dbReference>
<dbReference type="GO" id="GO:0004000">
    <property type="term" value="F:adenosine deaminase activity"/>
    <property type="evidence" value="ECO:0007669"/>
    <property type="project" value="TreeGrafter"/>
</dbReference>
<sequence length="365" mass="41325">MEMEWCVSMPKVELHAHLNGSIRVSTLLELAKAEKGDIDFSEVEHVIVKYERSLIEVFKMFDLIHNLTTDHNTVTRITKEVVEDFASENVVYLELRTTPKRNDSIGMSKRSYVEAVLKGLRSVSSVDVAFIPHNEDSKSLFSSLPTITNDKCNGVARKRIYVRLLLSIDRRETTEAALETVKLALEMRHLGVVGIDLSGNPKVGEWTTYLPALEFAKEQGLHVTLHCGEVPNPEEVHNMLDFHPQRIGHACFFEDEHQRRLKSSKIPVEICLTSNVRTLSVPSIDVHHFVDLYNAKHPLVLCTDDSGVFSTCLSKEYKIAADSFGLGRREMFELSRNGVEHIFADSGVKEDLRNFFNSVAKNMEV</sequence>
<dbReference type="FunFam" id="3.20.20.140:FF:000050">
    <property type="entry name" value="Adenosine/AMP deaminase family protein"/>
    <property type="match status" value="1"/>
</dbReference>
<protein>
    <recommendedName>
        <fullName evidence="8">Adenosine deaminase domain-containing protein</fullName>
    </recommendedName>
</protein>
<comment type="similarity">
    <text evidence="2">Belongs to the metallo-dependent hydrolases superfamily. Adenosine and AMP deaminases family.</text>
</comment>
<dbReference type="Gene3D" id="3.20.20.140">
    <property type="entry name" value="Metal-dependent hydrolases"/>
    <property type="match status" value="1"/>
</dbReference>
<dbReference type="PANTHER" id="PTHR11409">
    <property type="entry name" value="ADENOSINE DEAMINASE"/>
    <property type="match status" value="1"/>
</dbReference>
<dbReference type="RefSeq" id="XP_057430974.1">
    <property type="nucleotide sequence ID" value="XM_057574991.1"/>
</dbReference>
<feature type="domain" description="Adenosine deaminase" evidence="8">
    <location>
        <begin position="10"/>
        <end position="354"/>
    </location>
</feature>
<comment type="cofactor">
    <cofactor evidence="1">
        <name>Zn(2+)</name>
        <dbReference type="ChEBI" id="CHEBI:29105"/>
    </cofactor>
</comment>
<comment type="catalytic activity">
    <reaction evidence="7">
        <text>N(6)-methyl-AMP + H2O + H(+) = IMP + methylamine</text>
        <dbReference type="Rhea" id="RHEA:16001"/>
        <dbReference type="ChEBI" id="CHEBI:15377"/>
        <dbReference type="ChEBI" id="CHEBI:15378"/>
        <dbReference type="ChEBI" id="CHEBI:58053"/>
        <dbReference type="ChEBI" id="CHEBI:59338"/>
        <dbReference type="ChEBI" id="CHEBI:144842"/>
    </reaction>
    <physiologicalReaction direction="left-to-right" evidence="7">
        <dbReference type="Rhea" id="RHEA:16002"/>
    </physiologicalReaction>
</comment>
<reference evidence="9" key="1">
    <citation type="submission" date="2012-05" db="EMBL/GenBank/DDBJ databases">
        <authorList>
            <person name="Krishnakumar V."/>
            <person name="Cheung F."/>
            <person name="Xiao Y."/>
            <person name="Chan A."/>
            <person name="Moskal W.A."/>
            <person name="Town C.D."/>
        </authorList>
    </citation>
    <scope>NUCLEOTIDE SEQUENCE</scope>
</reference>
<dbReference type="KEGG" id="lja:130723853"/>
<dbReference type="GO" id="GO:0046872">
    <property type="term" value="F:metal ion binding"/>
    <property type="evidence" value="ECO:0007669"/>
    <property type="project" value="UniProtKB-KW"/>
</dbReference>
<evidence type="ECO:0000256" key="2">
    <source>
        <dbReference type="ARBA" id="ARBA00006676"/>
    </source>
</evidence>
<dbReference type="EMBL" id="BT137795">
    <property type="protein sequence ID" value="AFK37590.1"/>
    <property type="molecule type" value="mRNA"/>
</dbReference>
<evidence type="ECO:0000313" key="9">
    <source>
        <dbReference type="EMBL" id="AFK37590.1"/>
    </source>
</evidence>
<keyword evidence="6" id="KW-0546">Nucleotide metabolism</keyword>
<dbReference type="GO" id="GO:0006154">
    <property type="term" value="P:adenosine catabolic process"/>
    <property type="evidence" value="ECO:0007669"/>
    <property type="project" value="TreeGrafter"/>
</dbReference>
<dbReference type="InterPro" id="IPR001365">
    <property type="entry name" value="A_deaminase_dom"/>
</dbReference>
<dbReference type="AlphaFoldDB" id="I3SBE8"/>